<dbReference type="Proteomes" id="UP000231279">
    <property type="component" value="Unassembled WGS sequence"/>
</dbReference>
<dbReference type="OrthoDB" id="1889307at2759"/>
<organism evidence="8 9">
    <name type="scientific">Handroanthus impetiginosus</name>
    <dbReference type="NCBI Taxonomy" id="429701"/>
    <lineage>
        <taxon>Eukaryota</taxon>
        <taxon>Viridiplantae</taxon>
        <taxon>Streptophyta</taxon>
        <taxon>Embryophyta</taxon>
        <taxon>Tracheophyta</taxon>
        <taxon>Spermatophyta</taxon>
        <taxon>Magnoliopsida</taxon>
        <taxon>eudicotyledons</taxon>
        <taxon>Gunneridae</taxon>
        <taxon>Pentapetalae</taxon>
        <taxon>asterids</taxon>
        <taxon>lamiids</taxon>
        <taxon>Lamiales</taxon>
        <taxon>Bignoniaceae</taxon>
        <taxon>Crescentiina</taxon>
        <taxon>Tabebuia alliance</taxon>
        <taxon>Handroanthus</taxon>
    </lineage>
</organism>
<protein>
    <recommendedName>
        <fullName evidence="7">TCP domain-containing protein</fullName>
    </recommendedName>
</protein>
<dbReference type="GO" id="GO:0043565">
    <property type="term" value="F:sequence-specific DNA binding"/>
    <property type="evidence" value="ECO:0007669"/>
    <property type="project" value="TreeGrafter"/>
</dbReference>
<dbReference type="InterPro" id="IPR017887">
    <property type="entry name" value="TF_TCP_subgr"/>
</dbReference>
<feature type="region of interest" description="Disordered" evidence="6">
    <location>
        <begin position="1"/>
        <end position="44"/>
    </location>
</feature>
<name>A0A2G9H524_9LAMI</name>
<dbReference type="GO" id="GO:0005634">
    <property type="term" value="C:nucleus"/>
    <property type="evidence" value="ECO:0007669"/>
    <property type="project" value="UniProtKB-SubCell"/>
</dbReference>
<evidence type="ECO:0000256" key="5">
    <source>
        <dbReference type="ARBA" id="ARBA00023242"/>
    </source>
</evidence>
<evidence type="ECO:0000313" key="8">
    <source>
        <dbReference type="EMBL" id="PIN12614.1"/>
    </source>
</evidence>
<evidence type="ECO:0000313" key="9">
    <source>
        <dbReference type="Proteomes" id="UP000231279"/>
    </source>
</evidence>
<dbReference type="GO" id="GO:0003700">
    <property type="term" value="F:DNA-binding transcription factor activity"/>
    <property type="evidence" value="ECO:0007669"/>
    <property type="project" value="InterPro"/>
</dbReference>
<evidence type="ECO:0000256" key="4">
    <source>
        <dbReference type="ARBA" id="ARBA00023163"/>
    </source>
</evidence>
<dbReference type="PANTHER" id="PTHR31072:SF268">
    <property type="entry name" value="TCP DOMAIN-CONTAINING PROTEIN"/>
    <property type="match status" value="1"/>
</dbReference>
<comment type="subcellular location">
    <subcellularLocation>
        <location evidence="1">Nucleus</location>
    </subcellularLocation>
</comment>
<feature type="compositionally biased region" description="Low complexity" evidence="6">
    <location>
        <begin position="30"/>
        <end position="43"/>
    </location>
</feature>
<gene>
    <name evidence="8" type="ORF">CDL12_14767</name>
</gene>
<dbReference type="Pfam" id="PF03634">
    <property type="entry name" value="TCP"/>
    <property type="match status" value="1"/>
</dbReference>
<dbReference type="AlphaFoldDB" id="A0A2G9H524"/>
<dbReference type="InterPro" id="IPR005333">
    <property type="entry name" value="Transcription_factor_TCP"/>
</dbReference>
<keyword evidence="5" id="KW-0539">Nucleus</keyword>
<reference evidence="9" key="1">
    <citation type="journal article" date="2018" name="Gigascience">
        <title>Genome assembly of the Pink Ipe (Handroanthus impetiginosus, Bignoniaceae), a highly valued, ecologically keystone Neotropical timber forest tree.</title>
        <authorList>
            <person name="Silva-Junior O.B."/>
            <person name="Grattapaglia D."/>
            <person name="Novaes E."/>
            <person name="Collevatti R.G."/>
        </authorList>
    </citation>
    <scope>NUCLEOTIDE SEQUENCE [LARGE SCALE GENOMIC DNA]</scope>
    <source>
        <strain evidence="9">cv. UFG-1</strain>
    </source>
</reference>
<evidence type="ECO:0000259" key="7">
    <source>
        <dbReference type="PROSITE" id="PS51369"/>
    </source>
</evidence>
<comment type="caution">
    <text evidence="8">The sequence shown here is derived from an EMBL/GenBank/DDBJ whole genome shotgun (WGS) entry which is preliminary data.</text>
</comment>
<keyword evidence="4" id="KW-0804">Transcription</keyword>
<feature type="compositionally biased region" description="Basic and acidic residues" evidence="6">
    <location>
        <begin position="1"/>
        <end position="22"/>
    </location>
</feature>
<dbReference type="EMBL" id="NKXS01002651">
    <property type="protein sequence ID" value="PIN12614.1"/>
    <property type="molecule type" value="Genomic_DNA"/>
</dbReference>
<proteinExistence type="predicted"/>
<keyword evidence="9" id="KW-1185">Reference proteome</keyword>
<evidence type="ECO:0000256" key="6">
    <source>
        <dbReference type="SAM" id="MobiDB-lite"/>
    </source>
</evidence>
<dbReference type="PANTHER" id="PTHR31072">
    <property type="entry name" value="TRANSCRIPTION FACTOR TCP4-RELATED"/>
    <property type="match status" value="1"/>
</dbReference>
<feature type="region of interest" description="Disordered" evidence="6">
    <location>
        <begin position="258"/>
        <end position="286"/>
    </location>
</feature>
<keyword evidence="2" id="KW-0805">Transcription regulation</keyword>
<keyword evidence="3" id="KW-0238">DNA-binding</keyword>
<sequence length="286" mass="32395">MTMDPKQKDIGSKKELDQDPNYKKTLPKISPSSSSSSRQWSSSYKNPRIVRVSRAFGGKDRHSKVCTVRGLRDRRIRLSVPTAIQLYDLQDRLGLNQPSKVVDWLIDVTKNDIDKLPPLPMLPSNFTQIFHPSSQDHFGAAKINNHQQENQEGFGGFLGQLSSQNLFPTNNQTPFPNFVYSNPNFFPWDPSNLSLSQFGVGFSENHQPSDNLPTLFPYLCPSSTNIPSYITPSMDNDLRQVNQSPLLPTTLHLISPPTKSFMNPKNVHASQEKDTQEKDKFLKIPR</sequence>
<evidence type="ECO:0000256" key="1">
    <source>
        <dbReference type="ARBA" id="ARBA00004123"/>
    </source>
</evidence>
<feature type="domain" description="TCP" evidence="7">
    <location>
        <begin position="58"/>
        <end position="116"/>
    </location>
</feature>
<dbReference type="STRING" id="429701.A0A2G9H524"/>
<feature type="compositionally biased region" description="Basic and acidic residues" evidence="6">
    <location>
        <begin position="270"/>
        <end position="286"/>
    </location>
</feature>
<evidence type="ECO:0000256" key="3">
    <source>
        <dbReference type="ARBA" id="ARBA00023125"/>
    </source>
</evidence>
<dbReference type="PROSITE" id="PS51369">
    <property type="entry name" value="TCP"/>
    <property type="match status" value="1"/>
</dbReference>
<accession>A0A2G9H524</accession>
<evidence type="ECO:0000256" key="2">
    <source>
        <dbReference type="ARBA" id="ARBA00023015"/>
    </source>
</evidence>